<keyword evidence="3 7" id="KW-0812">Transmembrane</keyword>
<evidence type="ECO:0000256" key="1">
    <source>
        <dbReference type="ARBA" id="ARBA00004651"/>
    </source>
</evidence>
<evidence type="ECO:0000256" key="6">
    <source>
        <dbReference type="SAM" id="MobiDB-lite"/>
    </source>
</evidence>
<dbReference type="InterPro" id="IPR051258">
    <property type="entry name" value="Diverse_Substrate_Transporter"/>
</dbReference>
<keyword evidence="5 7" id="KW-0472">Membrane</keyword>
<evidence type="ECO:0000256" key="2">
    <source>
        <dbReference type="ARBA" id="ARBA00022475"/>
    </source>
</evidence>
<dbReference type="InterPro" id="IPR000620">
    <property type="entry name" value="EamA_dom"/>
</dbReference>
<dbReference type="EMBL" id="WTVS01000027">
    <property type="protein sequence ID" value="NMF98454.1"/>
    <property type="molecule type" value="Genomic_DNA"/>
</dbReference>
<evidence type="ECO:0000256" key="7">
    <source>
        <dbReference type="SAM" id="Phobius"/>
    </source>
</evidence>
<organism evidence="9 10">
    <name type="scientific">Aromatoleum toluolicum</name>
    <dbReference type="NCBI Taxonomy" id="90060"/>
    <lineage>
        <taxon>Bacteria</taxon>
        <taxon>Pseudomonadati</taxon>
        <taxon>Pseudomonadota</taxon>
        <taxon>Betaproteobacteria</taxon>
        <taxon>Rhodocyclales</taxon>
        <taxon>Rhodocyclaceae</taxon>
        <taxon>Aromatoleum</taxon>
    </lineage>
</organism>
<feature type="transmembrane region" description="Helical" evidence="7">
    <location>
        <begin position="178"/>
        <end position="204"/>
    </location>
</feature>
<evidence type="ECO:0000259" key="8">
    <source>
        <dbReference type="Pfam" id="PF00892"/>
    </source>
</evidence>
<reference evidence="9 10" key="1">
    <citation type="submission" date="2019-12" db="EMBL/GenBank/DDBJ databases">
        <title>Comparative genomics gives insights into the taxonomy of the Azoarcus-Aromatoleum group and reveals separate origins of nif in the plant-associated Azoarcus and non-plant-associated Aromatoleum sub-groups.</title>
        <authorList>
            <person name="Lafos M."/>
            <person name="Maluk M."/>
            <person name="Batista M."/>
            <person name="Junghare M."/>
            <person name="Carmona M."/>
            <person name="Faoro H."/>
            <person name="Cruz L.M."/>
            <person name="Battistoni F."/>
            <person name="De Souza E."/>
            <person name="Pedrosa F."/>
            <person name="Chen W.-M."/>
            <person name="Poole P.S."/>
            <person name="Dixon R.A."/>
            <person name="James E.K."/>
        </authorList>
    </citation>
    <scope>NUCLEOTIDE SEQUENCE [LARGE SCALE GENOMIC DNA]</scope>
    <source>
        <strain evidence="9 10">T</strain>
    </source>
</reference>
<feature type="domain" description="EamA" evidence="8">
    <location>
        <begin position="151"/>
        <end position="280"/>
    </location>
</feature>
<dbReference type="Pfam" id="PF00892">
    <property type="entry name" value="EamA"/>
    <property type="match status" value="2"/>
</dbReference>
<evidence type="ECO:0000256" key="4">
    <source>
        <dbReference type="ARBA" id="ARBA00022989"/>
    </source>
</evidence>
<dbReference type="Gene3D" id="1.10.3730.20">
    <property type="match status" value="1"/>
</dbReference>
<keyword evidence="4 7" id="KW-1133">Transmembrane helix</keyword>
<keyword evidence="2" id="KW-1003">Cell membrane</keyword>
<gene>
    <name evidence="9" type="ORF">GPA27_13770</name>
</gene>
<proteinExistence type="predicted"/>
<feature type="domain" description="EamA" evidence="8">
    <location>
        <begin position="4"/>
        <end position="134"/>
    </location>
</feature>
<feature type="transmembrane region" description="Helical" evidence="7">
    <location>
        <begin position="97"/>
        <end position="116"/>
    </location>
</feature>
<feature type="transmembrane region" description="Helical" evidence="7">
    <location>
        <begin position="266"/>
        <end position="282"/>
    </location>
</feature>
<feature type="transmembrane region" description="Helical" evidence="7">
    <location>
        <begin position="123"/>
        <end position="141"/>
    </location>
</feature>
<dbReference type="SUPFAM" id="SSF103481">
    <property type="entry name" value="Multidrug resistance efflux transporter EmrE"/>
    <property type="match status" value="2"/>
</dbReference>
<evidence type="ECO:0000313" key="10">
    <source>
        <dbReference type="Proteomes" id="UP000634522"/>
    </source>
</evidence>
<feature type="transmembrane region" description="Helical" evidence="7">
    <location>
        <begin position="210"/>
        <end position="230"/>
    </location>
</feature>
<feature type="transmembrane region" description="Helical" evidence="7">
    <location>
        <begin position="242"/>
        <end position="260"/>
    </location>
</feature>
<comment type="subcellular location">
    <subcellularLocation>
        <location evidence="1">Cell membrane</location>
        <topology evidence="1">Multi-pass membrane protein</topology>
    </subcellularLocation>
</comment>
<dbReference type="RefSeq" id="WP_169141210.1">
    <property type="nucleotide sequence ID" value="NZ_WTVS01000027.1"/>
</dbReference>
<feature type="transmembrane region" description="Helical" evidence="7">
    <location>
        <begin position="147"/>
        <end position="166"/>
    </location>
</feature>
<evidence type="ECO:0000313" key="9">
    <source>
        <dbReference type="EMBL" id="NMF98454.1"/>
    </source>
</evidence>
<name>A0ABX1NGM5_9RHOO</name>
<feature type="compositionally biased region" description="Basic residues" evidence="6">
    <location>
        <begin position="326"/>
        <end position="346"/>
    </location>
</feature>
<feature type="transmembrane region" description="Helical" evidence="7">
    <location>
        <begin position="69"/>
        <end position="91"/>
    </location>
</feature>
<dbReference type="PANTHER" id="PTHR42920">
    <property type="entry name" value="OS03G0707200 PROTEIN-RELATED"/>
    <property type="match status" value="1"/>
</dbReference>
<dbReference type="Proteomes" id="UP000634522">
    <property type="component" value="Unassembled WGS sequence"/>
</dbReference>
<sequence length="346" mass="37094">MRSSVLYALFAAVLFGASTPFAKLLIGELSPVLLGGLLYLGSGIGLALVRLVRDRGWKASSLTRAEWPWLLGAILFGGVLGPVALLFGLRYTSGSTASLLLNLEAVLTAVIAWIVFKENADRRIVLGMLAIVAGGGVLSWATGHGDTTTWIGPVAVAAACLCWAIDNNLTRRVSASDALFIAGSKGIIAGTVNGVLALSLGAAMPPPATVLATMAVGLLGYGISLVMFVLALRGLGTARTGAYFSTAPFIGAAVALLLLGESTSPAFWLAAGLMGWGVWLHLTEHHEHEHTHEPLAHRHRHVHDEHHRHEHDFEWDGREPHEHWHSHPPLTHKHPHFPDIHHRHGH</sequence>
<keyword evidence="10" id="KW-1185">Reference proteome</keyword>
<feature type="transmembrane region" description="Helical" evidence="7">
    <location>
        <begin position="32"/>
        <end position="49"/>
    </location>
</feature>
<feature type="region of interest" description="Disordered" evidence="6">
    <location>
        <begin position="319"/>
        <end position="346"/>
    </location>
</feature>
<evidence type="ECO:0000256" key="3">
    <source>
        <dbReference type="ARBA" id="ARBA00022692"/>
    </source>
</evidence>
<accession>A0ABX1NGM5</accession>
<dbReference type="InterPro" id="IPR037185">
    <property type="entry name" value="EmrE-like"/>
</dbReference>
<protein>
    <submittedName>
        <fullName evidence="9">EamA family transporter</fullName>
    </submittedName>
</protein>
<evidence type="ECO:0000256" key="5">
    <source>
        <dbReference type="ARBA" id="ARBA00023136"/>
    </source>
</evidence>
<comment type="caution">
    <text evidence="9">The sequence shown here is derived from an EMBL/GenBank/DDBJ whole genome shotgun (WGS) entry which is preliminary data.</text>
</comment>
<dbReference type="PANTHER" id="PTHR42920:SF11">
    <property type="entry name" value="INNER MEMBRANE PROTEIN YTFF"/>
    <property type="match status" value="1"/>
</dbReference>